<dbReference type="RefSeq" id="WP_200310245.1">
    <property type="nucleotide sequence ID" value="NZ_JAENIM010000019.1"/>
</dbReference>
<dbReference type="InterPro" id="IPR021284">
    <property type="entry name" value="DUF2750"/>
</dbReference>
<proteinExistence type="predicted"/>
<dbReference type="EMBL" id="JAENIM010000019">
    <property type="protein sequence ID" value="MBK1790206.1"/>
    <property type="molecule type" value="Genomic_DNA"/>
</dbReference>
<evidence type="ECO:0000313" key="1">
    <source>
        <dbReference type="EMBL" id="MBK1790206.1"/>
    </source>
</evidence>
<dbReference type="AlphaFoldDB" id="A0A8J7MC05"/>
<name>A0A8J7MC05_9BACT</name>
<dbReference type="Proteomes" id="UP000624703">
    <property type="component" value="Unassembled WGS sequence"/>
</dbReference>
<protein>
    <submittedName>
        <fullName evidence="1">DUF2750 domain-containing protein</fullName>
    </submittedName>
</protein>
<comment type="caution">
    <text evidence="1">The sequence shown here is derived from an EMBL/GenBank/DDBJ whole genome shotgun (WGS) entry which is preliminary data.</text>
</comment>
<sequence length="136" mass="15836">MLLDRATCDANHRRFIERVVEKEMVWYLSHPAGVANSVSNDDEETTVLMFWSDRAYATRARSNGFEDYEETSMDLFDFLFRWLPGMSEDGVLAGTNWTGDLIGVECDPFELREEIESEMPVELQQNHKDRYDALNK</sequence>
<keyword evidence="2" id="KW-1185">Reference proteome</keyword>
<evidence type="ECO:0000313" key="2">
    <source>
        <dbReference type="Proteomes" id="UP000624703"/>
    </source>
</evidence>
<reference evidence="1" key="1">
    <citation type="submission" date="2021-01" db="EMBL/GenBank/DDBJ databases">
        <title>Modified the classification status of verrucomicrobia.</title>
        <authorList>
            <person name="Feng X."/>
        </authorList>
    </citation>
    <scope>NUCLEOTIDE SEQUENCE</scope>
    <source>
        <strain evidence="1">_KCTC 22039</strain>
    </source>
</reference>
<gene>
    <name evidence="1" type="ORF">JIN82_03440</name>
</gene>
<dbReference type="Pfam" id="PF11042">
    <property type="entry name" value="DUF2750"/>
    <property type="match status" value="1"/>
</dbReference>
<organism evidence="1 2">
    <name type="scientific">Persicirhabdus sediminis</name>
    <dbReference type="NCBI Taxonomy" id="454144"/>
    <lineage>
        <taxon>Bacteria</taxon>
        <taxon>Pseudomonadati</taxon>
        <taxon>Verrucomicrobiota</taxon>
        <taxon>Verrucomicrobiia</taxon>
        <taxon>Verrucomicrobiales</taxon>
        <taxon>Verrucomicrobiaceae</taxon>
        <taxon>Persicirhabdus</taxon>
    </lineage>
</organism>
<accession>A0A8J7MC05</accession>